<sequence>MLPKIAAPHLNNPSPSIRTFLQLTAMHQIDELFLPNWNEFGNQSEEWVVFIR</sequence>
<dbReference type="AlphaFoldDB" id="A0A5C6BE19"/>
<proteinExistence type="predicted"/>
<evidence type="ECO:0000313" key="2">
    <source>
        <dbReference type="Proteomes" id="UP000320735"/>
    </source>
</evidence>
<dbReference type="EMBL" id="SJPP01000002">
    <property type="protein sequence ID" value="TWU09529.1"/>
    <property type="molecule type" value="Genomic_DNA"/>
</dbReference>
<reference evidence="1 2" key="1">
    <citation type="submission" date="2019-02" db="EMBL/GenBank/DDBJ databases">
        <title>Deep-cultivation of Planctomycetes and their phenomic and genomic characterization uncovers novel biology.</title>
        <authorList>
            <person name="Wiegand S."/>
            <person name="Jogler M."/>
            <person name="Boedeker C."/>
            <person name="Pinto D."/>
            <person name="Vollmers J."/>
            <person name="Rivas-Marin E."/>
            <person name="Kohn T."/>
            <person name="Peeters S.H."/>
            <person name="Heuer A."/>
            <person name="Rast P."/>
            <person name="Oberbeckmann S."/>
            <person name="Bunk B."/>
            <person name="Jeske O."/>
            <person name="Meyerdierks A."/>
            <person name="Storesund J.E."/>
            <person name="Kallscheuer N."/>
            <person name="Luecker S."/>
            <person name="Lage O.M."/>
            <person name="Pohl T."/>
            <person name="Merkel B.J."/>
            <person name="Hornburger P."/>
            <person name="Mueller R.-W."/>
            <person name="Bruemmer F."/>
            <person name="Labrenz M."/>
            <person name="Spormann A.M."/>
            <person name="Op Den Camp H."/>
            <person name="Overmann J."/>
            <person name="Amann R."/>
            <person name="Jetten M.S.M."/>
            <person name="Mascher T."/>
            <person name="Medema M.H."/>
            <person name="Devos D.P."/>
            <person name="Kaster A.-K."/>
            <person name="Ovreas L."/>
            <person name="Rohde M."/>
            <person name="Galperin M.Y."/>
            <person name="Jogler C."/>
        </authorList>
    </citation>
    <scope>NUCLEOTIDE SEQUENCE [LARGE SCALE GENOMIC DNA]</scope>
    <source>
        <strain evidence="1 2">CA54</strain>
    </source>
</reference>
<dbReference type="Proteomes" id="UP000320735">
    <property type="component" value="Unassembled WGS sequence"/>
</dbReference>
<comment type="caution">
    <text evidence="1">The sequence shown here is derived from an EMBL/GenBank/DDBJ whole genome shotgun (WGS) entry which is preliminary data.</text>
</comment>
<organism evidence="1 2">
    <name type="scientific">Symmachiella macrocystis</name>
    <dbReference type="NCBI Taxonomy" id="2527985"/>
    <lineage>
        <taxon>Bacteria</taxon>
        <taxon>Pseudomonadati</taxon>
        <taxon>Planctomycetota</taxon>
        <taxon>Planctomycetia</taxon>
        <taxon>Planctomycetales</taxon>
        <taxon>Planctomycetaceae</taxon>
        <taxon>Symmachiella</taxon>
    </lineage>
</organism>
<protein>
    <submittedName>
        <fullName evidence="1">Uncharacterized protein</fullName>
    </submittedName>
</protein>
<evidence type="ECO:0000313" key="1">
    <source>
        <dbReference type="EMBL" id="TWU09529.1"/>
    </source>
</evidence>
<accession>A0A5C6BE19</accession>
<gene>
    <name evidence="1" type="ORF">CA54_47710</name>
</gene>
<name>A0A5C6BE19_9PLAN</name>
<keyword evidence="2" id="KW-1185">Reference proteome</keyword>